<gene>
    <name evidence="1" type="ORF">S03H2_29706</name>
</gene>
<reference evidence="1" key="1">
    <citation type="journal article" date="2014" name="Front. Microbiol.">
        <title>High frequency of phylogenetically diverse reductive dehalogenase-homologous genes in deep subseafloor sedimentary metagenomes.</title>
        <authorList>
            <person name="Kawai M."/>
            <person name="Futagami T."/>
            <person name="Toyoda A."/>
            <person name="Takaki Y."/>
            <person name="Nishi S."/>
            <person name="Hori S."/>
            <person name="Arai W."/>
            <person name="Tsubouchi T."/>
            <person name="Morono Y."/>
            <person name="Uchiyama I."/>
            <person name="Ito T."/>
            <person name="Fujiyama A."/>
            <person name="Inagaki F."/>
            <person name="Takami H."/>
        </authorList>
    </citation>
    <scope>NUCLEOTIDE SEQUENCE</scope>
    <source>
        <strain evidence="1">Expedition CK06-06</strain>
    </source>
</reference>
<dbReference type="AlphaFoldDB" id="X1H9T5"/>
<accession>X1H9T5</accession>
<dbReference type="EMBL" id="BARU01017941">
    <property type="protein sequence ID" value="GAH50604.1"/>
    <property type="molecule type" value="Genomic_DNA"/>
</dbReference>
<sequence length="295" mass="31380">LVPANFSQKTDSMGFRWDVNQSGAVNDGSNDCFDGGLVLSVGGNQFGAQNRMMTFDGREYVLSGTTAGVKVTRRILVDLKRAVARYIEAFENTGNATAQLTVVIRSQLGGSCAQVLTSAGAVFQGKLGAKDVGILTVSSGNRPCVMFLVAGPRSKVRPVVAVKGGRTFIFTYFITVKPGKTVSLVHLVAQRKGIGAATAAELFKGFFRGRRLLTPEIPRHLRRTVANFRMGPGGERGEPCGGLKVVLDLAEQMDVERGTSDVLVIGEEGRLKGTATCGGLAVETAYGRATLDFKE</sequence>
<proteinExistence type="predicted"/>
<organism evidence="1">
    <name type="scientific">marine sediment metagenome</name>
    <dbReference type="NCBI Taxonomy" id="412755"/>
    <lineage>
        <taxon>unclassified sequences</taxon>
        <taxon>metagenomes</taxon>
        <taxon>ecological metagenomes</taxon>
    </lineage>
</organism>
<comment type="caution">
    <text evidence="1">The sequence shown here is derived from an EMBL/GenBank/DDBJ whole genome shotgun (WGS) entry which is preliminary data.</text>
</comment>
<evidence type="ECO:0000313" key="1">
    <source>
        <dbReference type="EMBL" id="GAH50604.1"/>
    </source>
</evidence>
<feature type="non-terminal residue" evidence="1">
    <location>
        <position position="1"/>
    </location>
</feature>
<protein>
    <submittedName>
        <fullName evidence="1">Uncharacterized protein</fullName>
    </submittedName>
</protein>
<name>X1H9T5_9ZZZZ</name>
<feature type="non-terminal residue" evidence="1">
    <location>
        <position position="295"/>
    </location>
</feature>